<feature type="domain" description="HTH luxR-type" evidence="4">
    <location>
        <begin position="615"/>
        <end position="680"/>
    </location>
</feature>
<keyword evidence="3" id="KW-0804">Transcription</keyword>
<dbReference type="InterPro" id="IPR041664">
    <property type="entry name" value="AAA_16"/>
</dbReference>
<dbReference type="Pfam" id="PF00196">
    <property type="entry name" value="GerE"/>
    <property type="match status" value="1"/>
</dbReference>
<dbReference type="CDD" id="cd06170">
    <property type="entry name" value="LuxR_C_like"/>
    <property type="match status" value="1"/>
</dbReference>
<dbReference type="PANTHER" id="PTHR44688:SF16">
    <property type="entry name" value="DNA-BINDING TRANSCRIPTIONAL ACTIVATOR DEVR_DOSR"/>
    <property type="match status" value="1"/>
</dbReference>
<dbReference type="InterPro" id="IPR027417">
    <property type="entry name" value="P-loop_NTPase"/>
</dbReference>
<dbReference type="SUPFAM" id="SSF52540">
    <property type="entry name" value="P-loop containing nucleoside triphosphate hydrolases"/>
    <property type="match status" value="1"/>
</dbReference>
<dbReference type="InterPro" id="IPR016032">
    <property type="entry name" value="Sig_transdc_resp-reg_C-effctor"/>
</dbReference>
<dbReference type="SMART" id="SM00421">
    <property type="entry name" value="HTH_LUXR"/>
    <property type="match status" value="1"/>
</dbReference>
<dbReference type="PROSITE" id="PS00622">
    <property type="entry name" value="HTH_LUXR_1"/>
    <property type="match status" value="1"/>
</dbReference>
<evidence type="ECO:0000259" key="4">
    <source>
        <dbReference type="PROSITE" id="PS50043"/>
    </source>
</evidence>
<proteinExistence type="predicted"/>
<comment type="caution">
    <text evidence="5">The sequence shown here is derived from an EMBL/GenBank/DDBJ whole genome shotgun (WGS) entry which is preliminary data.</text>
</comment>
<organism evidence="5 6">
    <name type="scientific">Cohnella silvisoli</name>
    <dbReference type="NCBI Taxonomy" id="2873699"/>
    <lineage>
        <taxon>Bacteria</taxon>
        <taxon>Bacillati</taxon>
        <taxon>Bacillota</taxon>
        <taxon>Bacilli</taxon>
        <taxon>Bacillales</taxon>
        <taxon>Paenibacillaceae</taxon>
        <taxon>Cohnella</taxon>
    </lineage>
</organism>
<dbReference type="InterPro" id="IPR036388">
    <property type="entry name" value="WH-like_DNA-bd_sf"/>
</dbReference>
<dbReference type="PANTHER" id="PTHR44688">
    <property type="entry name" value="DNA-BINDING TRANSCRIPTIONAL ACTIVATOR DEVR_DOSR"/>
    <property type="match status" value="1"/>
</dbReference>
<keyword evidence="6" id="KW-1185">Reference proteome</keyword>
<evidence type="ECO:0000313" key="5">
    <source>
        <dbReference type="EMBL" id="MEQ4482235.1"/>
    </source>
</evidence>
<name>A0ABV1KQ86_9BACL</name>
<dbReference type="PROSITE" id="PS50043">
    <property type="entry name" value="HTH_LUXR_2"/>
    <property type="match status" value="1"/>
</dbReference>
<dbReference type="EMBL" id="JASKHM010000003">
    <property type="protein sequence ID" value="MEQ4482235.1"/>
    <property type="molecule type" value="Genomic_DNA"/>
</dbReference>
<keyword evidence="1" id="KW-0805">Transcription regulation</keyword>
<sequence>MVHEIETDGMMSGFDIREEQFLVGRKGQLERFNRYLTGESDSEHSIWNIYGTAGVGKSFLLDSFRRKARLAGVPMLHLDSRDFNHKGELLCRQLLRQLLPQQEEGNSDEQLLPLEACLAQLKRLAQTTRVVLAFDTYEEMGELDGWLRERLFKRLPDNVLLILAGRYMLSDQWILSPALRERILYIPLGNLTDGECEAYLRRSGIIDDRQIAQIQLKTGGHPLALSLAASMPLRVEWTDQPTEDTSWFDLLVKAWLREVPDDRLRRMVEAAAVLLHVNREVLAFVMEADVNDESFDALISLSFVRKTRRGWMLHDLMRLAARKQLEERTPEYLHRLMGRSAYYYADLLRRISGSRSTEWEVGELFYYTTGNSMVRALIQSSSRGQYAWEALTMTNIREGEAYLRRRGEAATALLLSGSNSETDQRYHEFVAMEDMKLTIKDFDLHSLVELDRQSVMLLRSGSGEAVGLASIIPIHSATLPYLMTDPFSSPYLSSLPPEDLKLLAVEPSGQSGWFIRTIDYVDWQNVDLIIESMYLIFSYLCSGGLFIASPPPMEFFKSAHLNMGFKIAPGIFHLHYDGRTPTPTFVLDTRGEKLEQFLRFLLKQGGYSDPRPRLPDGMLERLTEREREVALLALEGLTNGEIANALYISVVTVKKHMGSIFGKLAVKNRNHLIKLLVGKS</sequence>
<dbReference type="SUPFAM" id="SSF46894">
    <property type="entry name" value="C-terminal effector domain of the bipartite response regulators"/>
    <property type="match status" value="1"/>
</dbReference>
<gene>
    <name evidence="5" type="ORF">QJS35_07480</name>
</gene>
<accession>A0ABV1KQ86</accession>
<dbReference type="Gene3D" id="3.40.50.300">
    <property type="entry name" value="P-loop containing nucleotide triphosphate hydrolases"/>
    <property type="match status" value="1"/>
</dbReference>
<dbReference type="InterPro" id="IPR000792">
    <property type="entry name" value="Tscrpt_reg_LuxR_C"/>
</dbReference>
<dbReference type="Gene3D" id="1.10.10.10">
    <property type="entry name" value="Winged helix-like DNA-binding domain superfamily/Winged helix DNA-binding domain"/>
    <property type="match status" value="1"/>
</dbReference>
<evidence type="ECO:0000256" key="1">
    <source>
        <dbReference type="ARBA" id="ARBA00023015"/>
    </source>
</evidence>
<evidence type="ECO:0000256" key="2">
    <source>
        <dbReference type="ARBA" id="ARBA00023125"/>
    </source>
</evidence>
<dbReference type="RefSeq" id="WP_232185101.1">
    <property type="nucleotide sequence ID" value="NZ_JAIOAP010000004.1"/>
</dbReference>
<dbReference type="Pfam" id="PF13191">
    <property type="entry name" value="AAA_16"/>
    <property type="match status" value="1"/>
</dbReference>
<protein>
    <submittedName>
        <fullName evidence="5">Helix-turn-helix transcriptional regulator</fullName>
    </submittedName>
</protein>
<evidence type="ECO:0000313" key="6">
    <source>
        <dbReference type="Proteomes" id="UP001493487"/>
    </source>
</evidence>
<reference evidence="5 6" key="1">
    <citation type="journal article" date="2023" name="Genome Announc.">
        <title>Pan-Genome Analyses of the Genus Cohnella and Proposal of the Novel Species Cohnella silvisoli sp. nov., Isolated from Forest Soil.</title>
        <authorList>
            <person name="Wang C."/>
            <person name="Mao L."/>
            <person name="Bao G."/>
            <person name="Zhu H."/>
        </authorList>
    </citation>
    <scope>NUCLEOTIDE SEQUENCE [LARGE SCALE GENOMIC DNA]</scope>
    <source>
        <strain evidence="5 6">NL03-T5-1</strain>
    </source>
</reference>
<keyword evidence="2" id="KW-0238">DNA-binding</keyword>
<dbReference type="Proteomes" id="UP001493487">
    <property type="component" value="Unassembled WGS sequence"/>
</dbReference>
<dbReference type="PRINTS" id="PR00038">
    <property type="entry name" value="HTHLUXR"/>
</dbReference>
<evidence type="ECO:0000256" key="3">
    <source>
        <dbReference type="ARBA" id="ARBA00023163"/>
    </source>
</evidence>